<keyword evidence="6" id="KW-1133">Transmembrane helix</keyword>
<comment type="caution">
    <text evidence="8">The sequence shown here is derived from an EMBL/GenBank/DDBJ whole genome shotgun (WGS) entry which is preliminary data.</text>
</comment>
<feature type="transmembrane region" description="Helical" evidence="6">
    <location>
        <begin position="643"/>
        <end position="662"/>
    </location>
</feature>
<evidence type="ECO:0000256" key="6">
    <source>
        <dbReference type="SAM" id="Phobius"/>
    </source>
</evidence>
<evidence type="ECO:0000259" key="7">
    <source>
        <dbReference type="PROSITE" id="PS50011"/>
    </source>
</evidence>
<keyword evidence="3 8" id="KW-0418">Kinase</keyword>
<dbReference type="PROSITE" id="PS50011">
    <property type="entry name" value="PROTEIN_KINASE_DOM"/>
    <property type="match status" value="1"/>
</dbReference>
<evidence type="ECO:0000256" key="4">
    <source>
        <dbReference type="ARBA" id="ARBA00022840"/>
    </source>
</evidence>
<dbReference type="InterPro" id="IPR011009">
    <property type="entry name" value="Kinase-like_dom_sf"/>
</dbReference>
<evidence type="ECO:0000256" key="5">
    <source>
        <dbReference type="ARBA" id="ARBA00037982"/>
    </source>
</evidence>
<evidence type="ECO:0000256" key="3">
    <source>
        <dbReference type="ARBA" id="ARBA00022777"/>
    </source>
</evidence>
<dbReference type="InterPro" id="IPR050339">
    <property type="entry name" value="CC_SR_Kinase"/>
</dbReference>
<dbReference type="InterPro" id="IPR000719">
    <property type="entry name" value="Prot_kinase_dom"/>
</dbReference>
<keyword evidence="9" id="KW-1185">Reference proteome</keyword>
<dbReference type="GO" id="GO:0005634">
    <property type="term" value="C:nucleus"/>
    <property type="evidence" value="ECO:0007669"/>
    <property type="project" value="TreeGrafter"/>
</dbReference>
<dbReference type="GO" id="GO:0005524">
    <property type="term" value="F:ATP binding"/>
    <property type="evidence" value="ECO:0007669"/>
    <property type="project" value="UniProtKB-KW"/>
</dbReference>
<dbReference type="SUPFAM" id="SSF56112">
    <property type="entry name" value="Protein kinase-like (PK-like)"/>
    <property type="match status" value="1"/>
</dbReference>
<name>A0A226D863_FOLCA</name>
<dbReference type="AlphaFoldDB" id="A0A226D863"/>
<comment type="similarity">
    <text evidence="5">Belongs to the protein kinase superfamily. Ser/Thr protein kinase family. GCN2 subfamily.</text>
</comment>
<gene>
    <name evidence="8" type="ORF">Fcan01_24068</name>
</gene>
<keyword evidence="6" id="KW-0472">Membrane</keyword>
<dbReference type="PANTHER" id="PTHR11042">
    <property type="entry name" value="EUKARYOTIC TRANSLATION INITIATION FACTOR 2-ALPHA KINASE EIF2-ALPHA KINASE -RELATED"/>
    <property type="match status" value="1"/>
</dbReference>
<keyword evidence="4" id="KW-0067">ATP-binding</keyword>
<dbReference type="OrthoDB" id="248923at2759"/>
<keyword evidence="6" id="KW-0812">Transmembrane</keyword>
<sequence length="808" mass="93163">MKEKLYIEILGEGAFGIVLKSIETFGNEIAEKFIFPSGNQEREKLLREGAITKRLGKHENIVRIFTMEEKNLKCEDIEIIFKNLSHLKEAQALKLMYLDRLKSNLTLPSIRIEMELCGENLRNWLNEKHNGKQLNVQTLQKTIVQNLSTGLKYLHDSKIIHRDLKPENVMFSKRKYKPPVKIGDFGLSRTLHSDQSQTGNLTSNVGTATYMAPETRYRDYSYQADLYSLGLIIWEVSQLIGRKESGEFFDRLVNDKEEKLVNEHPIMSGIRDIIIGLTRRKVAERIGFVSVLTVFQKWDNQLGTLHPLVLHDCTNFENLTADQQNDIFNSNLLLLQGQSCPFSQLMDVYEAKNVIGKQELVQIRENGFIEIGLRPNPLVNFKISPVSLLSLRPSQYDLNNTFVSDIYKVRLAPCRITFLYGNLDRKSEDQQRSFWVSLILQSPFRFWDNDRWETIKTGINYILLISNCKNYLKQMLTDFRRSSIKFVAFAGIHGDSGIPRIWRYPAVAGVEVMRTNFCLLVGGEDNLVSIFQTHSQPPKVWILDTTNTDISTSGDPHTFRNNPFDRLSKESVDLHLARYVLFKTNATLAQRDYLGSSSSILIDHISGPYQTVVTEFRGWEFLTCYKKTSTTFDFYMTPFQPEIWYALLSTLFFLVMVISVYLKVENIKSFLCSSMAVIALVFEEGMYLPAEVERKKFIRTVLGSWLLMSVFLTNCYNGIMIDEFNSPFPSIKIKTFRDLVCDYKKVKYSSEGFNNLSRNSKESFSHLDYVLLDSYYDDVLKFVLHGELVMREVSDPCFSLLSTKAKLG</sequence>
<dbReference type="InterPro" id="IPR008271">
    <property type="entry name" value="Ser/Thr_kinase_AS"/>
</dbReference>
<keyword evidence="1" id="KW-0808">Transferase</keyword>
<evidence type="ECO:0000256" key="1">
    <source>
        <dbReference type="ARBA" id="ARBA00022679"/>
    </source>
</evidence>
<dbReference type="Proteomes" id="UP000198287">
    <property type="component" value="Unassembled WGS sequence"/>
</dbReference>
<dbReference type="PROSITE" id="PS00108">
    <property type="entry name" value="PROTEIN_KINASE_ST"/>
    <property type="match status" value="1"/>
</dbReference>
<feature type="domain" description="Protein kinase" evidence="7">
    <location>
        <begin position="4"/>
        <end position="309"/>
    </location>
</feature>
<organism evidence="8 9">
    <name type="scientific">Folsomia candida</name>
    <name type="common">Springtail</name>
    <dbReference type="NCBI Taxonomy" id="158441"/>
    <lineage>
        <taxon>Eukaryota</taxon>
        <taxon>Metazoa</taxon>
        <taxon>Ecdysozoa</taxon>
        <taxon>Arthropoda</taxon>
        <taxon>Hexapoda</taxon>
        <taxon>Collembola</taxon>
        <taxon>Entomobryomorpha</taxon>
        <taxon>Isotomoidea</taxon>
        <taxon>Isotomidae</taxon>
        <taxon>Proisotominae</taxon>
        <taxon>Folsomia</taxon>
    </lineage>
</organism>
<reference evidence="8 9" key="1">
    <citation type="submission" date="2015-12" db="EMBL/GenBank/DDBJ databases">
        <title>The genome of Folsomia candida.</title>
        <authorList>
            <person name="Faddeeva A."/>
            <person name="Derks M.F."/>
            <person name="Anvar Y."/>
            <person name="Smit S."/>
            <person name="Van Straalen N."/>
            <person name="Roelofs D."/>
        </authorList>
    </citation>
    <scope>NUCLEOTIDE SEQUENCE [LARGE SCALE GENOMIC DNA]</scope>
    <source>
        <strain evidence="8 9">VU population</strain>
        <tissue evidence="8">Whole body</tissue>
    </source>
</reference>
<feature type="transmembrane region" description="Helical" evidence="6">
    <location>
        <begin position="702"/>
        <end position="721"/>
    </location>
</feature>
<accession>A0A226D863</accession>
<keyword evidence="2" id="KW-0547">Nucleotide-binding</keyword>
<evidence type="ECO:0000313" key="8">
    <source>
        <dbReference type="EMBL" id="OXA41333.1"/>
    </source>
</evidence>
<dbReference type="EMBL" id="LNIX01000030">
    <property type="protein sequence ID" value="OXA41333.1"/>
    <property type="molecule type" value="Genomic_DNA"/>
</dbReference>
<protein>
    <submittedName>
        <fullName evidence="8">Interferon-induced, double-stranded RNA-activated protein kinase</fullName>
    </submittedName>
</protein>
<dbReference type="Pfam" id="PF00069">
    <property type="entry name" value="Pkinase"/>
    <property type="match status" value="1"/>
</dbReference>
<dbReference type="GO" id="GO:0005737">
    <property type="term" value="C:cytoplasm"/>
    <property type="evidence" value="ECO:0007669"/>
    <property type="project" value="TreeGrafter"/>
</dbReference>
<dbReference type="SMART" id="SM00220">
    <property type="entry name" value="S_TKc"/>
    <property type="match status" value="1"/>
</dbReference>
<dbReference type="GO" id="GO:0004672">
    <property type="term" value="F:protein kinase activity"/>
    <property type="evidence" value="ECO:0007669"/>
    <property type="project" value="InterPro"/>
</dbReference>
<dbReference type="Gene3D" id="3.30.200.20">
    <property type="entry name" value="Phosphorylase Kinase, domain 1"/>
    <property type="match status" value="1"/>
</dbReference>
<evidence type="ECO:0000256" key="2">
    <source>
        <dbReference type="ARBA" id="ARBA00022741"/>
    </source>
</evidence>
<evidence type="ECO:0000313" key="9">
    <source>
        <dbReference type="Proteomes" id="UP000198287"/>
    </source>
</evidence>
<proteinExistence type="inferred from homology"/>
<dbReference type="Gene3D" id="1.10.510.10">
    <property type="entry name" value="Transferase(Phosphotransferase) domain 1"/>
    <property type="match status" value="1"/>
</dbReference>